<dbReference type="RefSeq" id="WP_215885036.1">
    <property type="nucleotide sequence ID" value="NZ_JAAOMP010000166.1"/>
</dbReference>
<reference evidence="2 3" key="1">
    <citation type="journal article" date="2021" name="ISME J.">
        <title>Genomic evolution of the class Acidithiobacillia: deep-branching Proteobacteria living in extreme acidic conditions.</title>
        <authorList>
            <person name="Moya-Beltran A."/>
            <person name="Beard S."/>
            <person name="Rojas-Villalobos C."/>
            <person name="Issotta F."/>
            <person name="Gallardo Y."/>
            <person name="Ulloa R."/>
            <person name="Giaveno A."/>
            <person name="Degli Esposti M."/>
            <person name="Johnson D.B."/>
            <person name="Quatrini R."/>
        </authorList>
    </citation>
    <scope>NUCLEOTIDE SEQUENCE [LARGE SCALE GENOMIC DNA]</scope>
    <source>
        <strain evidence="2 3">RW2</strain>
    </source>
</reference>
<dbReference type="InterPro" id="IPR052186">
    <property type="entry name" value="Hydantoin_racemase-like"/>
</dbReference>
<comment type="caution">
    <text evidence="2">The sequence shown here is derived from an EMBL/GenBank/DDBJ whole genome shotgun (WGS) entry which is preliminary data.</text>
</comment>
<dbReference type="InterPro" id="IPR053714">
    <property type="entry name" value="Iso_Racemase_Enz_sf"/>
</dbReference>
<organism evidence="2 3">
    <name type="scientific">Acidithiobacillus sulfurivorans</name>
    <dbReference type="NCBI Taxonomy" id="1958756"/>
    <lineage>
        <taxon>Bacteria</taxon>
        <taxon>Pseudomonadati</taxon>
        <taxon>Pseudomonadota</taxon>
        <taxon>Acidithiobacillia</taxon>
        <taxon>Acidithiobacillales</taxon>
        <taxon>Acidithiobacillaceae</taxon>
        <taxon>Acidithiobacillus</taxon>
    </lineage>
</organism>
<dbReference type="Gene3D" id="3.40.50.12500">
    <property type="match status" value="1"/>
</dbReference>
<dbReference type="Pfam" id="PF01177">
    <property type="entry name" value="Asp_Glu_race"/>
    <property type="match status" value="1"/>
</dbReference>
<evidence type="ECO:0000256" key="1">
    <source>
        <dbReference type="ARBA" id="ARBA00038414"/>
    </source>
</evidence>
<dbReference type="Proteomes" id="UP000755654">
    <property type="component" value="Unassembled WGS sequence"/>
</dbReference>
<dbReference type="PANTHER" id="PTHR28047">
    <property type="entry name" value="PROTEIN DCG1"/>
    <property type="match status" value="1"/>
</dbReference>
<sequence>MNILVLNPNISSKITKILQNACSFSDYGDVKIDFKNVSLGVEYIENKVEAMIASYAVLDYISENVNFYDAIIIAAFGDPGVQILRKIVNIPVVGLTEASLLHARLIGTNIGIFTISRSFIDWYKEIIYELGFSKNIVFINSLDIDLMNIDANNSKFIDEITTMICNYCNNLEINNKPDVFLLAGAPLAGVAFLLENVQFPVIDSLDIAIKSCINLHKSAILKRKVNNSVTIKKTLGLSDNVNGLLRINNSSR</sequence>
<protein>
    <recommendedName>
        <fullName evidence="4">Hydantoin racemase</fullName>
    </recommendedName>
</protein>
<evidence type="ECO:0000313" key="3">
    <source>
        <dbReference type="Proteomes" id="UP000755654"/>
    </source>
</evidence>
<evidence type="ECO:0008006" key="4">
    <source>
        <dbReference type="Google" id="ProtNLM"/>
    </source>
</evidence>
<evidence type="ECO:0000313" key="2">
    <source>
        <dbReference type="EMBL" id="MBU2761543.1"/>
    </source>
</evidence>
<proteinExistence type="inferred from homology"/>
<keyword evidence="3" id="KW-1185">Reference proteome</keyword>
<dbReference type="EMBL" id="JAAOMP010000166">
    <property type="protein sequence ID" value="MBU2761543.1"/>
    <property type="molecule type" value="Genomic_DNA"/>
</dbReference>
<comment type="similarity">
    <text evidence="1">Belongs to the HyuE racemase family.</text>
</comment>
<dbReference type="PANTHER" id="PTHR28047:SF5">
    <property type="entry name" value="PROTEIN DCG1"/>
    <property type="match status" value="1"/>
</dbReference>
<dbReference type="InterPro" id="IPR015942">
    <property type="entry name" value="Asp/Glu/hydantoin_racemase"/>
</dbReference>
<name>A0ABS6A1Z6_9PROT</name>
<accession>A0ABS6A1Z6</accession>
<gene>
    <name evidence="2" type="ORF">HAP95_15535</name>
</gene>